<dbReference type="Proteomes" id="UP000536711">
    <property type="component" value="Unassembled WGS sequence"/>
</dbReference>
<evidence type="ECO:0000313" key="1">
    <source>
        <dbReference type="EMBL" id="KAF4443943.1"/>
    </source>
</evidence>
<dbReference type="OrthoDB" id="9991317at2759"/>
<dbReference type="EMBL" id="JAADJF010000022">
    <property type="protein sequence ID" value="KAF4443943.1"/>
    <property type="molecule type" value="Genomic_DNA"/>
</dbReference>
<dbReference type="AlphaFoldDB" id="A0A8H4NSU0"/>
<comment type="caution">
    <text evidence="1">The sequence shown here is derived from an EMBL/GenBank/DDBJ whole genome shotgun (WGS) entry which is preliminary data.</text>
</comment>
<evidence type="ECO:0000313" key="2">
    <source>
        <dbReference type="Proteomes" id="UP000536711"/>
    </source>
</evidence>
<organism evidence="1 2">
    <name type="scientific">Fusarium acutatum</name>
    <dbReference type="NCBI Taxonomy" id="78861"/>
    <lineage>
        <taxon>Eukaryota</taxon>
        <taxon>Fungi</taxon>
        <taxon>Dikarya</taxon>
        <taxon>Ascomycota</taxon>
        <taxon>Pezizomycotina</taxon>
        <taxon>Sordariomycetes</taxon>
        <taxon>Hypocreomycetidae</taxon>
        <taxon>Hypocreales</taxon>
        <taxon>Nectriaceae</taxon>
        <taxon>Fusarium</taxon>
        <taxon>Fusarium fujikuroi species complex</taxon>
    </lineage>
</organism>
<sequence>MDKNLSVLNLESDDPESILNVDFGRLNPLVRRSRELDQEYRTSGDLANLEAAIETPWEAANSTRDDKPGIRTSYLLYLSYLIKDRYTATNNTEDLDKSIELAEEASRIANTLDEVHPQHPLVLKALRARLIDRYALTGSESDLDRAVDRARQSVNITNDGASDVFHQYGDLSALLGRRFLATGTVENVDEAISMG</sequence>
<name>A0A8H4NSU0_9HYPO</name>
<accession>A0A8H4NSU0</accession>
<protein>
    <submittedName>
        <fullName evidence="1">TPR domain containing</fullName>
    </submittedName>
</protein>
<reference evidence="1 2" key="1">
    <citation type="submission" date="2020-01" db="EMBL/GenBank/DDBJ databases">
        <title>Identification and distribution of gene clusters putatively required for synthesis of sphingolipid metabolism inhibitors in phylogenetically diverse species of the filamentous fungus Fusarium.</title>
        <authorList>
            <person name="Kim H.-S."/>
            <person name="Busman M."/>
            <person name="Brown D.W."/>
            <person name="Divon H."/>
            <person name="Uhlig S."/>
            <person name="Proctor R.H."/>
        </authorList>
    </citation>
    <scope>NUCLEOTIDE SEQUENCE [LARGE SCALE GENOMIC DNA]</scope>
    <source>
        <strain evidence="1 2">NRRL 13308</strain>
    </source>
</reference>
<proteinExistence type="predicted"/>
<gene>
    <name evidence="1" type="ORF">FACUT_1029</name>
</gene>
<keyword evidence="2" id="KW-1185">Reference proteome</keyword>